<protein>
    <recommendedName>
        <fullName evidence="3">Carboxylic ester hydrolase</fullName>
        <ecNumber evidence="3">3.1.1.-</ecNumber>
    </recommendedName>
</protein>
<feature type="domain" description="Carboxylesterase type B" evidence="5">
    <location>
        <begin position="38"/>
        <end position="522"/>
    </location>
</feature>
<evidence type="ECO:0000256" key="4">
    <source>
        <dbReference type="SAM" id="MobiDB-lite"/>
    </source>
</evidence>
<reference evidence="6 7" key="1">
    <citation type="submission" date="2019-06" db="EMBL/GenBank/DDBJ databases">
        <title>Sequencing the genomes of 1000 actinobacteria strains.</title>
        <authorList>
            <person name="Klenk H.-P."/>
        </authorList>
    </citation>
    <scope>NUCLEOTIDE SEQUENCE [LARGE SCALE GENOMIC DNA]</scope>
    <source>
        <strain evidence="6 7">DSM 18607</strain>
    </source>
</reference>
<feature type="region of interest" description="Disordered" evidence="4">
    <location>
        <begin position="68"/>
        <end position="87"/>
    </location>
</feature>
<evidence type="ECO:0000313" key="6">
    <source>
        <dbReference type="EMBL" id="TQJ08878.1"/>
    </source>
</evidence>
<dbReference type="InterPro" id="IPR029058">
    <property type="entry name" value="AB_hydrolase_fold"/>
</dbReference>
<feature type="signal peptide" evidence="3">
    <location>
        <begin position="1"/>
        <end position="28"/>
    </location>
</feature>
<organism evidence="6 7">
    <name type="scientific">Lapillicoccus jejuensis</name>
    <dbReference type="NCBI Taxonomy" id="402171"/>
    <lineage>
        <taxon>Bacteria</taxon>
        <taxon>Bacillati</taxon>
        <taxon>Actinomycetota</taxon>
        <taxon>Actinomycetes</taxon>
        <taxon>Micrococcales</taxon>
        <taxon>Intrasporangiaceae</taxon>
        <taxon>Lapillicoccus</taxon>
    </lineage>
</organism>
<sequence length="528" mass="54793">MSRRRWWTRAVPALTLLVAGGLVTPALAAPAQAAPGAPPVVRTGQGTLQGALVDGVDDFLGVPYAAPPTGARRWQPPAPAPTWSGSREATSYGPRCAALASSNGARSDSEDCLYLNVYRPHGATASSALPVYLFIHGGGLVNGSSNQAGGEQFARETGAVVVSINYRLGVFGFLGLAGLSSRGEGNYGFLDQQAALRWVQREIGAFGGDSGRVTVGGESAGGFSVCGHLVAQSSRGLFARAMMQSGGCPSRPVAATEKDSRTFAATAGCTTDRVACLRTASAAALLDASTGFSPTLTTGVAPFPVPLVTAVERGDVARVPMVVGSNRDEGRTFFTNLIGGSRADYVAFVRGLYGASADAVLARYPWPARSDRFTAAYLASDVATDSGILAGIGGCGTLATASAFDRVNPVWMYEFDARRGPGLTPIPGYVWGAGHAAELAYLFPSFDNGTPIAPTFDSGERQLSRDMTAYWGAFVTTGTPQATNRALWPGLADGSVLSLRPGGRSTAIGVDAYRAEHRCDFWASLGRA</sequence>
<evidence type="ECO:0000256" key="2">
    <source>
        <dbReference type="ARBA" id="ARBA00022801"/>
    </source>
</evidence>
<gene>
    <name evidence="6" type="ORF">FB458_1976</name>
</gene>
<dbReference type="Proteomes" id="UP000317893">
    <property type="component" value="Unassembled WGS sequence"/>
</dbReference>
<dbReference type="EC" id="3.1.1.-" evidence="3"/>
<dbReference type="SUPFAM" id="SSF53474">
    <property type="entry name" value="alpha/beta-Hydrolases"/>
    <property type="match status" value="1"/>
</dbReference>
<evidence type="ECO:0000256" key="1">
    <source>
        <dbReference type="ARBA" id="ARBA00005964"/>
    </source>
</evidence>
<proteinExistence type="inferred from homology"/>
<keyword evidence="7" id="KW-1185">Reference proteome</keyword>
<dbReference type="OrthoDB" id="3199405at2"/>
<feature type="chain" id="PRO_5022250543" description="Carboxylic ester hydrolase" evidence="3">
    <location>
        <begin position="29"/>
        <end position="528"/>
    </location>
</feature>
<evidence type="ECO:0000256" key="3">
    <source>
        <dbReference type="RuleBase" id="RU361235"/>
    </source>
</evidence>
<dbReference type="PANTHER" id="PTHR11559">
    <property type="entry name" value="CARBOXYLESTERASE"/>
    <property type="match status" value="1"/>
</dbReference>
<dbReference type="PROSITE" id="PS00122">
    <property type="entry name" value="CARBOXYLESTERASE_B_1"/>
    <property type="match status" value="1"/>
</dbReference>
<evidence type="ECO:0000259" key="5">
    <source>
        <dbReference type="Pfam" id="PF00135"/>
    </source>
</evidence>
<dbReference type="Pfam" id="PF00135">
    <property type="entry name" value="COesterase"/>
    <property type="match status" value="1"/>
</dbReference>
<dbReference type="EMBL" id="VFMN01000001">
    <property type="protein sequence ID" value="TQJ08878.1"/>
    <property type="molecule type" value="Genomic_DNA"/>
</dbReference>
<dbReference type="RefSeq" id="WP_141848335.1">
    <property type="nucleotide sequence ID" value="NZ_BAAAPR010000005.1"/>
</dbReference>
<keyword evidence="3" id="KW-0732">Signal</keyword>
<dbReference type="InterPro" id="IPR050309">
    <property type="entry name" value="Type-B_Carboxylest/Lipase"/>
</dbReference>
<dbReference type="GO" id="GO:0016787">
    <property type="term" value="F:hydrolase activity"/>
    <property type="evidence" value="ECO:0007669"/>
    <property type="project" value="UniProtKB-KW"/>
</dbReference>
<dbReference type="InterPro" id="IPR019819">
    <property type="entry name" value="Carboxylesterase_B_CS"/>
</dbReference>
<dbReference type="PROSITE" id="PS00941">
    <property type="entry name" value="CARBOXYLESTERASE_B_2"/>
    <property type="match status" value="1"/>
</dbReference>
<comment type="caution">
    <text evidence="6">The sequence shown here is derived from an EMBL/GenBank/DDBJ whole genome shotgun (WGS) entry which is preliminary data.</text>
</comment>
<dbReference type="InterPro" id="IPR002018">
    <property type="entry name" value="CarbesteraseB"/>
</dbReference>
<dbReference type="InterPro" id="IPR019826">
    <property type="entry name" value="Carboxylesterase_B_AS"/>
</dbReference>
<dbReference type="Gene3D" id="3.40.50.1820">
    <property type="entry name" value="alpha/beta hydrolase"/>
    <property type="match status" value="1"/>
</dbReference>
<comment type="similarity">
    <text evidence="1 3">Belongs to the type-B carboxylesterase/lipase family.</text>
</comment>
<name>A0A542E0K7_9MICO</name>
<keyword evidence="2 3" id="KW-0378">Hydrolase</keyword>
<evidence type="ECO:0000313" key="7">
    <source>
        <dbReference type="Proteomes" id="UP000317893"/>
    </source>
</evidence>
<accession>A0A542E0K7</accession>
<dbReference type="AlphaFoldDB" id="A0A542E0K7"/>